<evidence type="ECO:0000259" key="1">
    <source>
        <dbReference type="Pfam" id="PF01872"/>
    </source>
</evidence>
<dbReference type="AlphaFoldDB" id="A0A2W0HLB7"/>
<dbReference type="Gene3D" id="3.40.430.10">
    <property type="entry name" value="Dihydrofolate Reductase, subunit A"/>
    <property type="match status" value="1"/>
</dbReference>
<organism evidence="2 3">
    <name type="scientific">Alteribacter lacisalsi</name>
    <dbReference type="NCBI Taxonomy" id="2045244"/>
    <lineage>
        <taxon>Bacteria</taxon>
        <taxon>Bacillati</taxon>
        <taxon>Bacillota</taxon>
        <taxon>Bacilli</taxon>
        <taxon>Bacillales</taxon>
        <taxon>Bacillaceae</taxon>
        <taxon>Alteribacter</taxon>
    </lineage>
</organism>
<accession>A0A2W0HLB7</accession>
<dbReference type="PANTHER" id="PTHR38011:SF11">
    <property type="entry name" value="2,5-DIAMINO-6-RIBOSYLAMINO-4(3H)-PYRIMIDINONE 5'-PHOSPHATE REDUCTASE"/>
    <property type="match status" value="1"/>
</dbReference>
<dbReference type="Proteomes" id="UP000248066">
    <property type="component" value="Unassembled WGS sequence"/>
</dbReference>
<dbReference type="GO" id="GO:0008703">
    <property type="term" value="F:5-amino-6-(5-phosphoribosylamino)uracil reductase activity"/>
    <property type="evidence" value="ECO:0007669"/>
    <property type="project" value="InterPro"/>
</dbReference>
<dbReference type="Pfam" id="PF01872">
    <property type="entry name" value="RibD_C"/>
    <property type="match status" value="1"/>
</dbReference>
<gene>
    <name evidence="2" type="ORF">CR205_03435</name>
</gene>
<dbReference type="PANTHER" id="PTHR38011">
    <property type="entry name" value="DIHYDROFOLATE REDUCTASE FAMILY PROTEIN (AFU_ORTHOLOGUE AFUA_8G06820)"/>
    <property type="match status" value="1"/>
</dbReference>
<dbReference type="GO" id="GO:0009231">
    <property type="term" value="P:riboflavin biosynthetic process"/>
    <property type="evidence" value="ECO:0007669"/>
    <property type="project" value="InterPro"/>
</dbReference>
<dbReference type="InterPro" id="IPR050765">
    <property type="entry name" value="Riboflavin_Biosynth_HTPR"/>
</dbReference>
<dbReference type="EMBL" id="PDOF01000001">
    <property type="protein sequence ID" value="PYZ97659.1"/>
    <property type="molecule type" value="Genomic_DNA"/>
</dbReference>
<evidence type="ECO:0000313" key="3">
    <source>
        <dbReference type="Proteomes" id="UP000248066"/>
    </source>
</evidence>
<dbReference type="SUPFAM" id="SSF53597">
    <property type="entry name" value="Dihydrofolate reductase-like"/>
    <property type="match status" value="1"/>
</dbReference>
<protein>
    <recommendedName>
        <fullName evidence="1">Bacterial bifunctional deaminase-reductase C-terminal domain-containing protein</fullName>
    </recommendedName>
</protein>
<comment type="caution">
    <text evidence="2">The sequence shown here is derived from an EMBL/GenBank/DDBJ whole genome shotgun (WGS) entry which is preliminary data.</text>
</comment>
<reference evidence="2 3" key="1">
    <citation type="submission" date="2017-10" db="EMBL/GenBank/DDBJ databases">
        <title>Bacillus sp. nov., a halophilic bacterium isolated from a Yangshapao Lake.</title>
        <authorList>
            <person name="Wang H."/>
        </authorList>
    </citation>
    <scope>NUCLEOTIDE SEQUENCE [LARGE SCALE GENOMIC DNA]</scope>
    <source>
        <strain evidence="2 3">YSP-3</strain>
    </source>
</reference>
<evidence type="ECO:0000313" key="2">
    <source>
        <dbReference type="EMBL" id="PYZ97659.1"/>
    </source>
</evidence>
<dbReference type="InterPro" id="IPR002734">
    <property type="entry name" value="RibDG_C"/>
</dbReference>
<proteinExistence type="predicted"/>
<dbReference type="InterPro" id="IPR024072">
    <property type="entry name" value="DHFR-like_dom_sf"/>
</dbReference>
<feature type="domain" description="Bacterial bifunctional deaminase-reductase C-terminal" evidence="1">
    <location>
        <begin position="9"/>
        <end position="165"/>
    </location>
</feature>
<name>A0A2W0HLB7_9BACI</name>
<sequence length="175" mass="19722">MTMAGEAAVFLAVSLDGCIATRDDGVDWLNNVRGEGDNGYGAFYSTVDTVVMGRRTYDWMMEETDGEYPYEGKPGYVISEDRRRPTEHVSFTKSPVNLIQQLKRDGRRIWIVGGSLLIHSLLEAEEVDELILTMAPVILGDGIPLFYKSRVAQSFSLKSTRRYGDFVELHYLKEA</sequence>
<keyword evidence="3" id="KW-1185">Reference proteome</keyword>